<accession>A0AA38M2A3</accession>
<comment type="subcellular location">
    <subcellularLocation>
        <location evidence="1">Cytoplasm</location>
    </subcellularLocation>
</comment>
<keyword evidence="3" id="KW-0433">Leucine-rich repeat</keyword>
<evidence type="ECO:0000256" key="4">
    <source>
        <dbReference type="ARBA" id="ARBA00022737"/>
    </source>
</evidence>
<dbReference type="PRINTS" id="PR00019">
    <property type="entry name" value="LEURICHRPT"/>
</dbReference>
<dbReference type="AlphaFoldDB" id="A0AA38M2A3"/>
<evidence type="ECO:0000256" key="2">
    <source>
        <dbReference type="ARBA" id="ARBA00022490"/>
    </source>
</evidence>
<keyword evidence="6" id="KW-1185">Reference proteome</keyword>
<keyword evidence="4" id="KW-0677">Repeat</keyword>
<evidence type="ECO:0000313" key="5">
    <source>
        <dbReference type="EMBL" id="KAJ3641180.1"/>
    </source>
</evidence>
<evidence type="ECO:0008006" key="7">
    <source>
        <dbReference type="Google" id="ProtNLM"/>
    </source>
</evidence>
<dbReference type="PANTHER" id="PTHR15454:SF69">
    <property type="entry name" value="SERINE_THREONINE-PROTEIN KINASE 11-INTERACTING PROTEIN"/>
    <property type="match status" value="1"/>
</dbReference>
<dbReference type="PANTHER" id="PTHR15454">
    <property type="entry name" value="NISCHARIN RELATED"/>
    <property type="match status" value="1"/>
</dbReference>
<reference evidence="5" key="1">
    <citation type="journal article" date="2023" name="G3 (Bethesda)">
        <title>Whole genome assemblies of Zophobas morio and Tenebrio molitor.</title>
        <authorList>
            <person name="Kaur S."/>
            <person name="Stinson S.A."/>
            <person name="diCenzo G.C."/>
        </authorList>
    </citation>
    <scope>NUCLEOTIDE SEQUENCE</scope>
    <source>
        <strain evidence="5">QUZm001</strain>
    </source>
</reference>
<dbReference type="GO" id="GO:0005737">
    <property type="term" value="C:cytoplasm"/>
    <property type="evidence" value="ECO:0007669"/>
    <property type="project" value="UniProtKB-SubCell"/>
</dbReference>
<sequence>METTHICQLASQLRISQHKPSVLTLSTDTLSSLLSSFTLIEEQSTSFQVKQPHNFKAELLRDLQYLSNYIQQAKTFKLYWSPCEDPCLDLTKFKNVLSIEFCKVDVNCVRGLQALRPQLRKIVCQKTCNCLADVLSNCGGDQSHAYCWNELKEASFINNGIVEVDQSLECAPWLHTLDLSHNEITNIEALSCLHNLKYLNLSYNKLEGVPPLKGQICSRLQNLILKNNFIEDLAGLRTLTNLWVLDLSNNCLVEHKSLLTLSHLATLQWLNLQNNPLSWHPNHRNRTASYLHTNTASTHFVLNNAALTKSEKHLAGSYHPHQARGGTFATDSVNLASDKVRRVRHVVIEEENAVRESRDERLPTGQRQYLETKRQIEDLHEKFGESWLNSQSGLLDVLGLEGIAVGLSTSPYEADFTIYSGDFTSHKDEVEKAEEVEVDDENINEEYNEVDTPDVSMEEPDVEEESIYLATVKNETEPVLLVVGQTHLSERECSTSNERDKWHVDSILSCEIIDEGVTVQMDFETMRKDRKQRIYVFEDEIEAFVARVKNKINSRTPKKEDDVKYQCMKCSTLFAKLKNGSILEEEAVVKCPNCDSTLVVEDS</sequence>
<comment type="caution">
    <text evidence="5">The sequence shown here is derived from an EMBL/GenBank/DDBJ whole genome shotgun (WGS) entry which is preliminary data.</text>
</comment>
<dbReference type="Gene3D" id="3.80.10.10">
    <property type="entry name" value="Ribonuclease Inhibitor"/>
    <property type="match status" value="1"/>
</dbReference>
<dbReference type="Proteomes" id="UP001168821">
    <property type="component" value="Unassembled WGS sequence"/>
</dbReference>
<proteinExistence type="predicted"/>
<protein>
    <recommendedName>
        <fullName evidence="7">Serine/threonine-protein kinase 11-interacting protein</fullName>
    </recommendedName>
</protein>
<gene>
    <name evidence="5" type="ORF">Zmor_027695</name>
</gene>
<dbReference type="PROSITE" id="PS51450">
    <property type="entry name" value="LRR"/>
    <property type="match status" value="4"/>
</dbReference>
<dbReference type="Pfam" id="PF12799">
    <property type="entry name" value="LRR_4"/>
    <property type="match status" value="1"/>
</dbReference>
<dbReference type="EMBL" id="JALNTZ010000009">
    <property type="protein sequence ID" value="KAJ3641180.1"/>
    <property type="molecule type" value="Genomic_DNA"/>
</dbReference>
<dbReference type="SUPFAM" id="SSF52075">
    <property type="entry name" value="Outer arm dynein light chain 1"/>
    <property type="match status" value="1"/>
</dbReference>
<organism evidence="5 6">
    <name type="scientific">Zophobas morio</name>
    <dbReference type="NCBI Taxonomy" id="2755281"/>
    <lineage>
        <taxon>Eukaryota</taxon>
        <taxon>Metazoa</taxon>
        <taxon>Ecdysozoa</taxon>
        <taxon>Arthropoda</taxon>
        <taxon>Hexapoda</taxon>
        <taxon>Insecta</taxon>
        <taxon>Pterygota</taxon>
        <taxon>Neoptera</taxon>
        <taxon>Endopterygota</taxon>
        <taxon>Coleoptera</taxon>
        <taxon>Polyphaga</taxon>
        <taxon>Cucujiformia</taxon>
        <taxon>Tenebrionidae</taxon>
        <taxon>Zophobas</taxon>
    </lineage>
</organism>
<evidence type="ECO:0000256" key="1">
    <source>
        <dbReference type="ARBA" id="ARBA00004496"/>
    </source>
</evidence>
<dbReference type="InterPro" id="IPR025875">
    <property type="entry name" value="Leu-rich_rpt_4"/>
</dbReference>
<dbReference type="InterPro" id="IPR001611">
    <property type="entry name" value="Leu-rich_rpt"/>
</dbReference>
<evidence type="ECO:0000256" key="3">
    <source>
        <dbReference type="ARBA" id="ARBA00022614"/>
    </source>
</evidence>
<evidence type="ECO:0000313" key="6">
    <source>
        <dbReference type="Proteomes" id="UP001168821"/>
    </source>
</evidence>
<dbReference type="InterPro" id="IPR032675">
    <property type="entry name" value="LRR_dom_sf"/>
</dbReference>
<keyword evidence="2" id="KW-0963">Cytoplasm</keyword>
<name>A0AA38M2A3_9CUCU</name>